<dbReference type="AlphaFoldDB" id="A0A1E4TVB0"/>
<dbReference type="GO" id="GO:0032259">
    <property type="term" value="P:methylation"/>
    <property type="evidence" value="ECO:0007669"/>
    <property type="project" value="UniProtKB-KW"/>
</dbReference>
<dbReference type="InterPro" id="IPR052190">
    <property type="entry name" value="Euk-Arch_PrmC-MTase"/>
</dbReference>
<keyword evidence="6" id="KW-1185">Reference proteome</keyword>
<dbReference type="Proteomes" id="UP000094236">
    <property type="component" value="Unassembled WGS sequence"/>
</dbReference>
<dbReference type="GO" id="GO:0008276">
    <property type="term" value="F:protein methyltransferase activity"/>
    <property type="evidence" value="ECO:0007669"/>
    <property type="project" value="TreeGrafter"/>
</dbReference>
<dbReference type="Gene3D" id="3.40.50.150">
    <property type="entry name" value="Vaccinia Virus protein VP39"/>
    <property type="match status" value="1"/>
</dbReference>
<dbReference type="GO" id="GO:0003676">
    <property type="term" value="F:nucleic acid binding"/>
    <property type="evidence" value="ECO:0007669"/>
    <property type="project" value="InterPro"/>
</dbReference>
<dbReference type="PANTHER" id="PTHR45875">
    <property type="entry name" value="METHYLTRANSFERASE N6AMT1"/>
    <property type="match status" value="1"/>
</dbReference>
<evidence type="ECO:0000313" key="6">
    <source>
        <dbReference type="Proteomes" id="UP000094236"/>
    </source>
</evidence>
<reference evidence="6" key="1">
    <citation type="submission" date="2016-05" db="EMBL/GenBank/DDBJ databases">
        <title>Comparative genomics of biotechnologically important yeasts.</title>
        <authorList>
            <consortium name="DOE Joint Genome Institute"/>
            <person name="Riley R."/>
            <person name="Haridas S."/>
            <person name="Wolfe K.H."/>
            <person name="Lopes M.R."/>
            <person name="Hittinger C.T."/>
            <person name="Goker M."/>
            <person name="Salamov A."/>
            <person name="Wisecaver J."/>
            <person name="Long T.M."/>
            <person name="Aerts A.L."/>
            <person name="Barry K."/>
            <person name="Choi C."/>
            <person name="Clum A."/>
            <person name="Coughlan A.Y."/>
            <person name="Deshpande S."/>
            <person name="Douglass A.P."/>
            <person name="Hanson S.J."/>
            <person name="Klenk H.-P."/>
            <person name="Labutti K."/>
            <person name="Lapidus A."/>
            <person name="Lindquist E."/>
            <person name="Lipzen A."/>
            <person name="Meier-Kolthoff J.P."/>
            <person name="Ohm R.A."/>
            <person name="Otillar R.P."/>
            <person name="Pangilinan J."/>
            <person name="Peng Y."/>
            <person name="Rokas A."/>
            <person name="Rosa C.A."/>
            <person name="Scheuner C."/>
            <person name="Sibirny A.A."/>
            <person name="Slot J.C."/>
            <person name="Stielow J.B."/>
            <person name="Sun H."/>
            <person name="Kurtzman C.P."/>
            <person name="Blackwell M."/>
            <person name="Grigoriev I.V."/>
            <person name="Jeffries T.W."/>
        </authorList>
    </citation>
    <scope>NUCLEOTIDE SEQUENCE [LARGE SCALE GENOMIC DNA]</scope>
    <source>
        <strain evidence="6">NRRL Y-2460</strain>
    </source>
</reference>
<proteinExistence type="inferred from homology"/>
<dbReference type="NCBIfam" id="TIGR00537">
    <property type="entry name" value="hemK_rel_arch"/>
    <property type="match status" value="1"/>
</dbReference>
<dbReference type="EMBL" id="KV454014">
    <property type="protein sequence ID" value="ODV95690.1"/>
    <property type="molecule type" value="Genomic_DNA"/>
</dbReference>
<dbReference type="InterPro" id="IPR029063">
    <property type="entry name" value="SAM-dependent_MTases_sf"/>
</dbReference>
<dbReference type="InterPro" id="IPR004557">
    <property type="entry name" value="PrmC-related"/>
</dbReference>
<dbReference type="SUPFAM" id="SSF53335">
    <property type="entry name" value="S-adenosyl-L-methionine-dependent methyltransferases"/>
    <property type="match status" value="1"/>
</dbReference>
<dbReference type="PROSITE" id="PS00092">
    <property type="entry name" value="N6_MTASE"/>
    <property type="match status" value="1"/>
</dbReference>
<sequence>MFSTPLLPKDIDYDQVYEPAEDSFLLLDVFEKDCLMLKNHKFNNTVPLVVEIGIGSGIVTTFIHKYILQDSIFIGTDLNPFACKTSVKTDGLNIGKEEGIDAIQSDLVFPFITNSIDLLVFNPPYVPTEFVPPVPSENCFSEKKNKWLDLALDGGSNGMVITNNLLKNLKNYISKNGLVYLLFCERNNPTEVIKNFIKMENFLWEIELVLKRKCGWEVLSVYRFKKLV</sequence>
<evidence type="ECO:0000313" key="5">
    <source>
        <dbReference type="EMBL" id="ODV95690.1"/>
    </source>
</evidence>
<keyword evidence="3" id="KW-0808">Transferase</keyword>
<dbReference type="PANTHER" id="PTHR45875:SF1">
    <property type="entry name" value="METHYLTRANSFERASE N6AMT1"/>
    <property type="match status" value="1"/>
</dbReference>
<accession>A0A1E4TVB0</accession>
<evidence type="ECO:0000256" key="2">
    <source>
        <dbReference type="ARBA" id="ARBA00022603"/>
    </source>
</evidence>
<comment type="similarity">
    <text evidence="1">Belongs to the eukaryotic/archaeal PrmC-related family.</text>
</comment>
<dbReference type="STRING" id="669874.A0A1E4TVB0"/>
<dbReference type="GO" id="GO:0035657">
    <property type="term" value="C:eRF1 methyltransferase complex"/>
    <property type="evidence" value="ECO:0007669"/>
    <property type="project" value="TreeGrafter"/>
</dbReference>
<evidence type="ECO:0000256" key="1">
    <source>
        <dbReference type="ARBA" id="ARBA00006149"/>
    </source>
</evidence>
<keyword evidence="2" id="KW-0489">Methyltransferase</keyword>
<keyword evidence="4" id="KW-0949">S-adenosyl-L-methionine</keyword>
<dbReference type="InterPro" id="IPR002052">
    <property type="entry name" value="DNA_methylase_N6_adenine_CS"/>
</dbReference>
<name>A0A1E4TVB0_PACTA</name>
<organism evidence="5 6">
    <name type="scientific">Pachysolen tannophilus NRRL Y-2460</name>
    <dbReference type="NCBI Taxonomy" id="669874"/>
    <lineage>
        <taxon>Eukaryota</taxon>
        <taxon>Fungi</taxon>
        <taxon>Dikarya</taxon>
        <taxon>Ascomycota</taxon>
        <taxon>Saccharomycotina</taxon>
        <taxon>Pichiomycetes</taxon>
        <taxon>Pachysolenaceae</taxon>
        <taxon>Pachysolen</taxon>
    </lineage>
</organism>
<evidence type="ECO:0000256" key="3">
    <source>
        <dbReference type="ARBA" id="ARBA00022679"/>
    </source>
</evidence>
<dbReference type="OrthoDB" id="406152at2759"/>
<gene>
    <name evidence="5" type="ORF">PACTADRAFT_76132</name>
</gene>
<protein>
    <recommendedName>
        <fullName evidence="7">Methyltransferase small domain-containing protein</fullName>
    </recommendedName>
</protein>
<evidence type="ECO:0008006" key="7">
    <source>
        <dbReference type="Google" id="ProtNLM"/>
    </source>
</evidence>
<evidence type="ECO:0000256" key="4">
    <source>
        <dbReference type="ARBA" id="ARBA00022691"/>
    </source>
</evidence>
<dbReference type="GO" id="GO:0008757">
    <property type="term" value="F:S-adenosylmethionine-dependent methyltransferase activity"/>
    <property type="evidence" value="ECO:0007669"/>
    <property type="project" value="TreeGrafter"/>
</dbReference>